<sequence>MKSHTTSYNSSPQNIIQSNHIYRLITIPFGNQESGVITFGTTVESKTLPSASHPLLPWQDKCASQVAYWPGLLLALCVLDFCCGLINMYLGISWRWVIL</sequence>
<dbReference type="Proteomes" id="UP001054837">
    <property type="component" value="Unassembled WGS sequence"/>
</dbReference>
<keyword evidence="1" id="KW-1133">Transmembrane helix</keyword>
<comment type="caution">
    <text evidence="2">The sequence shown here is derived from an EMBL/GenBank/DDBJ whole genome shotgun (WGS) entry which is preliminary data.</text>
</comment>
<organism evidence="2 3">
    <name type="scientific">Caerostris darwini</name>
    <dbReference type="NCBI Taxonomy" id="1538125"/>
    <lineage>
        <taxon>Eukaryota</taxon>
        <taxon>Metazoa</taxon>
        <taxon>Ecdysozoa</taxon>
        <taxon>Arthropoda</taxon>
        <taxon>Chelicerata</taxon>
        <taxon>Arachnida</taxon>
        <taxon>Araneae</taxon>
        <taxon>Araneomorphae</taxon>
        <taxon>Entelegynae</taxon>
        <taxon>Araneoidea</taxon>
        <taxon>Araneidae</taxon>
        <taxon>Caerostris</taxon>
    </lineage>
</organism>
<keyword evidence="3" id="KW-1185">Reference proteome</keyword>
<evidence type="ECO:0000313" key="3">
    <source>
        <dbReference type="Proteomes" id="UP001054837"/>
    </source>
</evidence>
<proteinExistence type="predicted"/>
<keyword evidence="1" id="KW-0812">Transmembrane</keyword>
<dbReference type="EMBL" id="BPLQ01012857">
    <property type="protein sequence ID" value="GIY68344.1"/>
    <property type="molecule type" value="Genomic_DNA"/>
</dbReference>
<gene>
    <name evidence="2" type="ORF">CDAR_17471</name>
</gene>
<keyword evidence="1" id="KW-0472">Membrane</keyword>
<protein>
    <submittedName>
        <fullName evidence="2">Uncharacterized protein</fullName>
    </submittedName>
</protein>
<reference evidence="2 3" key="1">
    <citation type="submission" date="2021-06" db="EMBL/GenBank/DDBJ databases">
        <title>Caerostris darwini draft genome.</title>
        <authorList>
            <person name="Kono N."/>
            <person name="Arakawa K."/>
        </authorList>
    </citation>
    <scope>NUCLEOTIDE SEQUENCE [LARGE SCALE GENOMIC DNA]</scope>
</reference>
<feature type="transmembrane region" description="Helical" evidence="1">
    <location>
        <begin position="67"/>
        <end position="90"/>
    </location>
</feature>
<name>A0AAV4VFC4_9ARAC</name>
<evidence type="ECO:0000313" key="2">
    <source>
        <dbReference type="EMBL" id="GIY68344.1"/>
    </source>
</evidence>
<evidence type="ECO:0000256" key="1">
    <source>
        <dbReference type="SAM" id="Phobius"/>
    </source>
</evidence>
<dbReference type="AlphaFoldDB" id="A0AAV4VFC4"/>
<accession>A0AAV4VFC4</accession>